<dbReference type="SUPFAM" id="SSF103511">
    <property type="entry name" value="Chlorophyll a-b binding protein"/>
    <property type="match status" value="1"/>
</dbReference>
<comment type="subcellular location">
    <subcellularLocation>
        <location evidence="1">Plastid</location>
        <location evidence="1">Chloroplast</location>
    </subcellularLocation>
</comment>
<dbReference type="InterPro" id="IPR022796">
    <property type="entry name" value="Chloroa_b-bind"/>
</dbReference>
<organism evidence="6">
    <name type="scientific">Pseudo-nitzschia australis</name>
    <dbReference type="NCBI Taxonomy" id="44445"/>
    <lineage>
        <taxon>Eukaryota</taxon>
        <taxon>Sar</taxon>
        <taxon>Stramenopiles</taxon>
        <taxon>Ochrophyta</taxon>
        <taxon>Bacillariophyta</taxon>
        <taxon>Bacillariophyceae</taxon>
        <taxon>Bacillariophycidae</taxon>
        <taxon>Bacillariales</taxon>
        <taxon>Bacillariaceae</taxon>
        <taxon>Pseudo-nitzschia</taxon>
    </lineage>
</organism>
<sequence length="140" mass="15449">MREVEVKHGRIAMLAVVGYLTTYGGTRLDGMESMPSGFAALSPSAWAENPVAKSQIYGTVLFIAFMEFCVMKDHLGRAEFPGDYRNGGFDLGWDNFDEKTKLRKRSIELNNGRAAQMGILGLMVHEKLGNIDVILPLAAH</sequence>
<reference evidence="6" key="1">
    <citation type="submission" date="2021-01" db="EMBL/GenBank/DDBJ databases">
        <authorList>
            <person name="Corre E."/>
            <person name="Pelletier E."/>
            <person name="Niang G."/>
            <person name="Scheremetjew M."/>
            <person name="Finn R."/>
            <person name="Kale V."/>
            <person name="Holt S."/>
            <person name="Cochrane G."/>
            <person name="Meng A."/>
            <person name="Brown T."/>
            <person name="Cohen L."/>
        </authorList>
    </citation>
    <scope>NUCLEOTIDE SEQUENCE</scope>
    <source>
        <strain evidence="6">10249 10 AB</strain>
    </source>
</reference>
<keyword evidence="4" id="KW-0934">Plastid</keyword>
<proteinExistence type="inferred from homology"/>
<evidence type="ECO:0000256" key="2">
    <source>
        <dbReference type="ARBA" id="ARBA00005933"/>
    </source>
</evidence>
<keyword evidence="3" id="KW-0150">Chloroplast</keyword>
<keyword evidence="5" id="KW-0437">Light-harvesting polypeptide</keyword>
<evidence type="ECO:0000256" key="3">
    <source>
        <dbReference type="ARBA" id="ARBA00022528"/>
    </source>
</evidence>
<dbReference type="Pfam" id="PF00504">
    <property type="entry name" value="Chloroa_b-bind"/>
    <property type="match status" value="1"/>
</dbReference>
<dbReference type="GO" id="GO:0009507">
    <property type="term" value="C:chloroplast"/>
    <property type="evidence" value="ECO:0007669"/>
    <property type="project" value="UniProtKB-SubCell"/>
</dbReference>
<evidence type="ECO:0000256" key="4">
    <source>
        <dbReference type="ARBA" id="ARBA00022640"/>
    </source>
</evidence>
<name>A0A7S4ENV7_9STRA</name>
<evidence type="ECO:0000313" key="6">
    <source>
        <dbReference type="EMBL" id="CAE0726617.1"/>
    </source>
</evidence>
<evidence type="ECO:0000256" key="1">
    <source>
        <dbReference type="ARBA" id="ARBA00004229"/>
    </source>
</evidence>
<gene>
    <name evidence="6" type="ORF">PAUS00366_LOCUS19374</name>
</gene>
<dbReference type="EMBL" id="HBIX01028714">
    <property type="protein sequence ID" value="CAE0726617.1"/>
    <property type="molecule type" value="Transcribed_RNA"/>
</dbReference>
<evidence type="ECO:0000256" key="5">
    <source>
        <dbReference type="ARBA" id="ARBA00023243"/>
    </source>
</evidence>
<accession>A0A7S4ENV7</accession>
<comment type="similarity">
    <text evidence="2">Belongs to the fucoxanthin chlorophyll protein family.</text>
</comment>
<protein>
    <submittedName>
        <fullName evidence="6">Uncharacterized protein</fullName>
    </submittedName>
</protein>
<dbReference type="GO" id="GO:0030076">
    <property type="term" value="C:light-harvesting complex"/>
    <property type="evidence" value="ECO:0007669"/>
    <property type="project" value="UniProtKB-KW"/>
</dbReference>
<dbReference type="Gene3D" id="1.10.3460.10">
    <property type="entry name" value="Chlorophyll a/b binding protein domain"/>
    <property type="match status" value="1"/>
</dbReference>
<dbReference type="AlphaFoldDB" id="A0A7S4ENV7"/>